<dbReference type="OrthoDB" id="9760742at2"/>
<keyword evidence="2" id="KW-1185">Reference proteome</keyword>
<accession>A0A0U5B8D5</accession>
<dbReference type="PANTHER" id="PTHR42749">
    <property type="entry name" value="CELL SHAPE-DETERMINING PROTEIN MREB"/>
    <property type="match status" value="1"/>
</dbReference>
<dbReference type="Proteomes" id="UP000217696">
    <property type="component" value="Chromosome"/>
</dbReference>
<protein>
    <submittedName>
        <fullName evidence="1">Uncharacterized protein</fullName>
    </submittedName>
</protein>
<dbReference type="Gene3D" id="3.30.420.40">
    <property type="match status" value="2"/>
</dbReference>
<gene>
    <name evidence="1" type="ORF">CB4_01365</name>
</gene>
<reference evidence="1 2" key="1">
    <citation type="submission" date="2015-12" db="EMBL/GenBank/DDBJ databases">
        <title>Genome sequence of Aneurinibacillus soli.</title>
        <authorList>
            <person name="Lee J.S."/>
            <person name="Lee K.C."/>
            <person name="Kim K.K."/>
            <person name="Lee B.W."/>
        </authorList>
    </citation>
    <scope>NUCLEOTIDE SEQUENCE [LARGE SCALE GENOMIC DNA]</scope>
    <source>
        <strain evidence="1 2">CB4</strain>
    </source>
</reference>
<name>A0A0U5B8D5_9BACL</name>
<evidence type="ECO:0000313" key="2">
    <source>
        <dbReference type="Proteomes" id="UP000217696"/>
    </source>
</evidence>
<dbReference type="SUPFAM" id="SSF53067">
    <property type="entry name" value="Actin-like ATPase domain"/>
    <property type="match status" value="2"/>
</dbReference>
<dbReference type="RefSeq" id="WP_096464344.1">
    <property type="nucleotide sequence ID" value="NZ_AP017312.1"/>
</dbReference>
<evidence type="ECO:0000313" key="1">
    <source>
        <dbReference type="EMBL" id="BAU27196.1"/>
    </source>
</evidence>
<proteinExistence type="predicted"/>
<sequence>MSYSYKLHLHKNGHKEERSTIRYTRSELEDMTTFQLRNICYKEKLVKGLTNTLDREALIQTILRFKSAEESLLIDEFQEGGFERVEDVLRQYLQTPLSGGGEIKIPARMMIYTGLRIDRLDQYRVEGAGSLTDSNVLIVNDHMELCGILHLVQDEVDGSYYLTTKNEVEIRRTTNKNYSLLFFRKQDSEYIYRAYYHASPMPPANLHYYKIPIADLEFRELEQTETVLAIDFGTSNTTAGAFLDNHYVSIPCSNDLLNGRIQLGSINFVTFPDRTGKDVEWIEILPTVVGIADCADPQHVTYHFGYEALKYMRKNGYSGHASVFHGIKRWVNRYKKTEEVMDGHGNTAFVKRSDILRAYMLHVIQTAEHQFKCRFKNLHISSPVKLKTQFLDMFTDILPEYHIESASALDEGMAVLFNTIAAQIEKNQFLDGEEYKALVIDCGGGTTDLSSCRFRIEDGRISYKVDIHTNYENGDTNFGGNNITYRIMQFMKIIFAEYYSTGRVRMDMDSLIPVPSTDIFRRVDEYGVQAVYEAFDAAYVEAENIIPTRFTEYENRTRDEYQRVKNNFYFLWEIAEEMKKEFFQKTGILRNRFYAESEHRREHDLKITPVDRWFLSVRENERFTDRYECPDVVFTITEINQLIRSDIYEIVRKFLEGFYEEGKLQEYAIIKLTGQSCRIDVFREALKEFVPGRSIEFRQKADDTGKVPDLKLACLRGAIRYVSARKAGAIEASITNHAPIVPYSVTAFTHNQREKILIRNQEMLSQIQGSISRPIDVMEIEFNVKGMEGNLRQKNIYQNNIENYIPVLYQDIKKKYDEKILQDDTDSIVNGEVKFFIFAGEDNWGFHVVPIARQQEQLYVGEKKFFAFENDLSELDYFDGWK</sequence>
<organism evidence="1 2">
    <name type="scientific">Aneurinibacillus soli</name>
    <dbReference type="NCBI Taxonomy" id="1500254"/>
    <lineage>
        <taxon>Bacteria</taxon>
        <taxon>Bacillati</taxon>
        <taxon>Bacillota</taxon>
        <taxon>Bacilli</taxon>
        <taxon>Bacillales</taxon>
        <taxon>Paenibacillaceae</taxon>
        <taxon>Aneurinibacillus group</taxon>
        <taxon>Aneurinibacillus</taxon>
    </lineage>
</organism>
<dbReference type="PANTHER" id="PTHR42749:SF1">
    <property type="entry name" value="CELL SHAPE-DETERMINING PROTEIN MREB"/>
    <property type="match status" value="1"/>
</dbReference>
<dbReference type="KEGG" id="asoc:CB4_01365"/>
<dbReference type="AlphaFoldDB" id="A0A0U5B8D5"/>
<dbReference type="EMBL" id="AP017312">
    <property type="protein sequence ID" value="BAU27196.1"/>
    <property type="molecule type" value="Genomic_DNA"/>
</dbReference>
<dbReference type="InterPro" id="IPR043129">
    <property type="entry name" value="ATPase_NBD"/>
</dbReference>